<name>A0ABT5E616_9BACT</name>
<dbReference type="RefSeq" id="WP_272089800.1">
    <property type="nucleotide sequence ID" value="NZ_JAQNDL010000003.1"/>
</dbReference>
<feature type="compositionally biased region" description="Basic and acidic residues" evidence="1">
    <location>
        <begin position="172"/>
        <end position="182"/>
    </location>
</feature>
<feature type="region of interest" description="Disordered" evidence="1">
    <location>
        <begin position="146"/>
        <end position="182"/>
    </location>
</feature>
<feature type="transmembrane region" description="Helical" evidence="2">
    <location>
        <begin position="244"/>
        <end position="268"/>
    </location>
</feature>
<gene>
    <name evidence="3" type="ORF">POL25_30600</name>
</gene>
<evidence type="ECO:0000256" key="2">
    <source>
        <dbReference type="SAM" id="Phobius"/>
    </source>
</evidence>
<keyword evidence="4" id="KW-1185">Reference proteome</keyword>
<feature type="region of interest" description="Disordered" evidence="1">
    <location>
        <begin position="421"/>
        <end position="453"/>
    </location>
</feature>
<evidence type="ECO:0000313" key="3">
    <source>
        <dbReference type="EMBL" id="MDC0721297.1"/>
    </source>
</evidence>
<protein>
    <submittedName>
        <fullName evidence="3">Uncharacterized protein</fullName>
    </submittedName>
</protein>
<comment type="caution">
    <text evidence="3">The sequence shown here is derived from an EMBL/GenBank/DDBJ whole genome shotgun (WGS) entry which is preliminary data.</text>
</comment>
<evidence type="ECO:0000313" key="4">
    <source>
        <dbReference type="Proteomes" id="UP001221686"/>
    </source>
</evidence>
<dbReference type="EMBL" id="JAQNDL010000003">
    <property type="protein sequence ID" value="MDC0721297.1"/>
    <property type="molecule type" value="Genomic_DNA"/>
</dbReference>
<evidence type="ECO:0000256" key="1">
    <source>
        <dbReference type="SAM" id="MobiDB-lite"/>
    </source>
</evidence>
<keyword evidence="2" id="KW-0472">Membrane</keyword>
<reference evidence="3 4" key="1">
    <citation type="submission" date="2022-11" db="EMBL/GenBank/DDBJ databases">
        <title>Minimal conservation of predation-associated metabolite biosynthetic gene clusters underscores biosynthetic potential of Myxococcota including descriptions for ten novel species: Archangium lansinium sp. nov., Myxococcus landrumus sp. nov., Nannocystis bai.</title>
        <authorList>
            <person name="Ahearne A."/>
            <person name="Stevens C."/>
            <person name="Dowd S."/>
        </authorList>
    </citation>
    <scope>NUCLEOTIDE SEQUENCE [LARGE SCALE GENOMIC DNA]</scope>
    <source>
        <strain evidence="3 4">BB15-2</strain>
    </source>
</reference>
<keyword evidence="2" id="KW-1133">Transmembrane helix</keyword>
<proteinExistence type="predicted"/>
<sequence length="453" mass="49193">MKIPPRVIELLRAGTPPVFILVLVLGALWFVNSRFSDCQAFECIIPVQRAEPEVELYATHTVFDRHGIHEYQVSGTFLQASSQVLSGLEEEFVVVLLVYDRSGAMLHIDHETLVSGRFTFHFPLRTTVAPEVINVSVRRRTLCRPAPATHEVEGRAEKPTSAAAVNDGPTRPPDEKCKEKSQHLASATIELPADTSKKPTSRLSLEKDGNSLRLLFAIFAAGLMSIGTVRLLDSRLPWQQTVLTMVIFGRITLACFAATMAVVILRGYHTLTSGDLKSELVSIGLGYIQKGRFSELASEDWLFMFDIPAPAKDGTIAALGAPVWVIMFATLGAGIMVTRFLLDEITEAKIDNETNRLRDHFLAVAFAPLGAIFVYQVASKLDIANRELIASSALASGLAMGHILDRSITFVTEHFPAGQGDSNAKQGTALATVPPAVTPPQPPTPTLGDPDGS</sequence>
<feature type="transmembrane region" description="Helical" evidence="2">
    <location>
        <begin position="316"/>
        <end position="341"/>
    </location>
</feature>
<feature type="transmembrane region" description="Helical" evidence="2">
    <location>
        <begin position="361"/>
        <end position="378"/>
    </location>
</feature>
<organism evidence="3 4">
    <name type="scientific">Nannocystis bainbridge</name>
    <dbReference type="NCBI Taxonomy" id="2995303"/>
    <lineage>
        <taxon>Bacteria</taxon>
        <taxon>Pseudomonadati</taxon>
        <taxon>Myxococcota</taxon>
        <taxon>Polyangia</taxon>
        <taxon>Nannocystales</taxon>
        <taxon>Nannocystaceae</taxon>
        <taxon>Nannocystis</taxon>
    </lineage>
</organism>
<feature type="compositionally biased region" description="Pro residues" evidence="1">
    <location>
        <begin position="436"/>
        <end position="445"/>
    </location>
</feature>
<feature type="transmembrane region" description="Helical" evidence="2">
    <location>
        <begin position="14"/>
        <end position="31"/>
    </location>
</feature>
<keyword evidence="2" id="KW-0812">Transmembrane</keyword>
<dbReference type="Proteomes" id="UP001221686">
    <property type="component" value="Unassembled WGS sequence"/>
</dbReference>
<accession>A0ABT5E616</accession>
<feature type="transmembrane region" description="Helical" evidence="2">
    <location>
        <begin position="212"/>
        <end position="232"/>
    </location>
</feature>